<keyword evidence="2" id="KW-0479">Metal-binding</keyword>
<dbReference type="PANTHER" id="PTHR12589:SF7">
    <property type="entry name" value="6-PYRUVOYL TETRAHYDROBIOPTERIN SYNTHASE"/>
    <property type="match status" value="1"/>
</dbReference>
<dbReference type="Gene3D" id="3.30.479.10">
    <property type="entry name" value="6-pyruvoyl tetrahydropterin synthase/QueD"/>
    <property type="match status" value="1"/>
</dbReference>
<dbReference type="EC" id="4.2.3.12" evidence="5"/>
<name>A0A0W8G1N2_9ZZZZ</name>
<dbReference type="PANTHER" id="PTHR12589">
    <property type="entry name" value="PYRUVOYL TETRAHYDROBIOPTERIN SYNTHASE"/>
    <property type="match status" value="1"/>
</dbReference>
<dbReference type="PROSITE" id="PS00987">
    <property type="entry name" value="PTPS_1"/>
    <property type="match status" value="1"/>
</dbReference>
<accession>A0A0W8G1N2</accession>
<protein>
    <submittedName>
        <fullName evidence="5">6-pyruvoyl tetrahydrobiopterin synthase</fullName>
        <ecNumber evidence="5">4.2.3.12</ecNumber>
    </submittedName>
</protein>
<dbReference type="Pfam" id="PF01242">
    <property type="entry name" value="PTPS"/>
    <property type="match status" value="1"/>
</dbReference>
<dbReference type="InterPro" id="IPR022470">
    <property type="entry name" value="PTPS_Cys_AS"/>
</dbReference>
<keyword evidence="3" id="KW-0862">Zinc</keyword>
<evidence type="ECO:0000256" key="1">
    <source>
        <dbReference type="ARBA" id="ARBA00001947"/>
    </source>
</evidence>
<dbReference type="EMBL" id="LNQE01000367">
    <property type="protein sequence ID" value="KUG27056.1"/>
    <property type="molecule type" value="Genomic_DNA"/>
</dbReference>
<organism evidence="5">
    <name type="scientific">hydrocarbon metagenome</name>
    <dbReference type="NCBI Taxonomy" id="938273"/>
    <lineage>
        <taxon>unclassified sequences</taxon>
        <taxon>metagenomes</taxon>
        <taxon>ecological metagenomes</taxon>
    </lineage>
</organism>
<dbReference type="InterPro" id="IPR007115">
    <property type="entry name" value="6-PTP_synth/QueD"/>
</dbReference>
<evidence type="ECO:0000256" key="4">
    <source>
        <dbReference type="ARBA" id="ARBA00023239"/>
    </source>
</evidence>
<dbReference type="InterPro" id="IPR038418">
    <property type="entry name" value="6-PTP_synth/QueD_sf"/>
</dbReference>
<evidence type="ECO:0000256" key="3">
    <source>
        <dbReference type="ARBA" id="ARBA00022833"/>
    </source>
</evidence>
<keyword evidence="4 5" id="KW-0456">Lyase</keyword>
<proteinExistence type="predicted"/>
<evidence type="ECO:0000256" key="2">
    <source>
        <dbReference type="ARBA" id="ARBA00022723"/>
    </source>
</evidence>
<dbReference type="SUPFAM" id="SSF55620">
    <property type="entry name" value="Tetrahydrobiopterin biosynthesis enzymes-like"/>
    <property type="match status" value="1"/>
</dbReference>
<dbReference type="FunFam" id="3.30.479.10:FF:000003">
    <property type="entry name" value="6-pyruvoyl tetrahydrobiopterin synthase"/>
    <property type="match status" value="1"/>
</dbReference>
<comment type="cofactor">
    <cofactor evidence="1">
        <name>Zn(2+)</name>
        <dbReference type="ChEBI" id="CHEBI:29105"/>
    </cofactor>
</comment>
<reference evidence="5" key="1">
    <citation type="journal article" date="2015" name="Proc. Natl. Acad. Sci. U.S.A.">
        <title>Networks of energetic and metabolic interactions define dynamics in microbial communities.</title>
        <authorList>
            <person name="Embree M."/>
            <person name="Liu J.K."/>
            <person name="Al-Bassam M.M."/>
            <person name="Zengler K."/>
        </authorList>
    </citation>
    <scope>NUCLEOTIDE SEQUENCE</scope>
</reference>
<comment type="caution">
    <text evidence="5">The sequence shown here is derived from an EMBL/GenBank/DDBJ whole genome shotgun (WGS) entry which is preliminary data.</text>
</comment>
<dbReference type="GO" id="GO:0046872">
    <property type="term" value="F:metal ion binding"/>
    <property type="evidence" value="ECO:0007669"/>
    <property type="project" value="UniProtKB-KW"/>
</dbReference>
<sequence>MIYVTRRETFSSAHRLYNPNFTDEENERIFGKCNNPNGHGHNYTLEVVVAGEVDPQTGYVIDLKVLKKIIKEHVIKKIDHKHLNLDVEFMRGLIPTAENIAVAIWNELIDKIPSGKLYSVKIYETENNYAEYKGA</sequence>
<dbReference type="GO" id="GO:0003874">
    <property type="term" value="F:6-pyruvoyltetrahydropterin synthase activity"/>
    <property type="evidence" value="ECO:0007669"/>
    <property type="project" value="UniProtKB-EC"/>
</dbReference>
<evidence type="ECO:0000313" key="5">
    <source>
        <dbReference type="EMBL" id="KUG27056.1"/>
    </source>
</evidence>
<dbReference type="PIRSF" id="PIRSF006113">
    <property type="entry name" value="PTP_synth"/>
    <property type="match status" value="1"/>
</dbReference>
<gene>
    <name evidence="5" type="ORF">ASZ90_003095</name>
</gene>
<dbReference type="AlphaFoldDB" id="A0A0W8G1N2"/>
<dbReference type="GO" id="GO:0006729">
    <property type="term" value="P:tetrahydrobiopterin biosynthetic process"/>
    <property type="evidence" value="ECO:0007669"/>
    <property type="project" value="InterPro"/>
</dbReference>